<dbReference type="AlphaFoldDB" id="A0A8T0HV59"/>
<organism evidence="3 4">
    <name type="scientific">Ceratodon purpureus</name>
    <name type="common">Fire moss</name>
    <name type="synonym">Dicranum purpureum</name>
    <dbReference type="NCBI Taxonomy" id="3225"/>
    <lineage>
        <taxon>Eukaryota</taxon>
        <taxon>Viridiplantae</taxon>
        <taxon>Streptophyta</taxon>
        <taxon>Embryophyta</taxon>
        <taxon>Bryophyta</taxon>
        <taxon>Bryophytina</taxon>
        <taxon>Bryopsida</taxon>
        <taxon>Dicranidae</taxon>
        <taxon>Pseudoditrichales</taxon>
        <taxon>Ditrichaceae</taxon>
        <taxon>Ceratodon</taxon>
    </lineage>
</organism>
<evidence type="ECO:0000313" key="3">
    <source>
        <dbReference type="EMBL" id="KAG0574677.1"/>
    </source>
</evidence>
<dbReference type="InterPro" id="IPR059215">
    <property type="entry name" value="BRCT2_TopBP1-like"/>
</dbReference>
<dbReference type="InterPro" id="IPR036420">
    <property type="entry name" value="BRCT_dom_sf"/>
</dbReference>
<evidence type="ECO:0000256" key="1">
    <source>
        <dbReference type="SAM" id="MobiDB-lite"/>
    </source>
</evidence>
<protein>
    <recommendedName>
        <fullName evidence="2">BRCT domain-containing protein</fullName>
    </recommendedName>
</protein>
<feature type="compositionally biased region" description="Low complexity" evidence="1">
    <location>
        <begin position="1"/>
        <end position="16"/>
    </location>
</feature>
<dbReference type="InterPro" id="IPR001357">
    <property type="entry name" value="BRCT_dom"/>
</dbReference>
<accession>A0A8T0HV59</accession>
<dbReference type="CDD" id="cd17731">
    <property type="entry name" value="BRCT_TopBP1_rpt2_like"/>
    <property type="match status" value="1"/>
</dbReference>
<dbReference type="CDD" id="cd00027">
    <property type="entry name" value="BRCT"/>
    <property type="match status" value="1"/>
</dbReference>
<evidence type="ECO:0000313" key="4">
    <source>
        <dbReference type="Proteomes" id="UP000822688"/>
    </source>
</evidence>
<dbReference type="SMART" id="SM00292">
    <property type="entry name" value="BRCT"/>
    <property type="match status" value="2"/>
</dbReference>
<feature type="domain" description="BRCT" evidence="2">
    <location>
        <begin position="37"/>
        <end position="129"/>
    </location>
</feature>
<keyword evidence="4" id="KW-1185">Reference proteome</keyword>
<reference evidence="3" key="1">
    <citation type="submission" date="2020-06" db="EMBL/GenBank/DDBJ databases">
        <title>WGS assembly of Ceratodon purpureus strain R40.</title>
        <authorList>
            <person name="Carey S.B."/>
            <person name="Jenkins J."/>
            <person name="Shu S."/>
            <person name="Lovell J.T."/>
            <person name="Sreedasyam A."/>
            <person name="Maumus F."/>
            <person name="Tiley G.P."/>
            <person name="Fernandez-Pozo N."/>
            <person name="Barry K."/>
            <person name="Chen C."/>
            <person name="Wang M."/>
            <person name="Lipzen A."/>
            <person name="Daum C."/>
            <person name="Saski C.A."/>
            <person name="Payton A.C."/>
            <person name="Mcbreen J.C."/>
            <person name="Conrad R.E."/>
            <person name="Kollar L.M."/>
            <person name="Olsson S."/>
            <person name="Huttunen S."/>
            <person name="Landis J.B."/>
            <person name="Wickett N.J."/>
            <person name="Johnson M.G."/>
            <person name="Rensing S.A."/>
            <person name="Grimwood J."/>
            <person name="Schmutz J."/>
            <person name="Mcdaniel S.F."/>
        </authorList>
    </citation>
    <scope>NUCLEOTIDE SEQUENCE</scope>
    <source>
        <strain evidence="3">R40</strain>
    </source>
</reference>
<dbReference type="EMBL" id="CM026426">
    <property type="protein sequence ID" value="KAG0574677.1"/>
    <property type="molecule type" value="Genomic_DNA"/>
</dbReference>
<comment type="caution">
    <text evidence="3">The sequence shown here is derived from an EMBL/GenBank/DDBJ whole genome shotgun (WGS) entry which is preliminary data.</text>
</comment>
<dbReference type="PROSITE" id="PS50172">
    <property type="entry name" value="BRCT"/>
    <property type="match status" value="2"/>
</dbReference>
<proteinExistence type="predicted"/>
<name>A0A8T0HV59_CERPU</name>
<dbReference type="Gene3D" id="3.40.50.10190">
    <property type="entry name" value="BRCT domain"/>
    <property type="match status" value="2"/>
</dbReference>
<feature type="domain" description="BRCT" evidence="2">
    <location>
        <begin position="205"/>
        <end position="278"/>
    </location>
</feature>
<feature type="compositionally biased region" description="Basic and acidic residues" evidence="1">
    <location>
        <begin position="328"/>
        <end position="337"/>
    </location>
</feature>
<dbReference type="SUPFAM" id="SSF52113">
    <property type="entry name" value="BRCT domain"/>
    <property type="match status" value="2"/>
</dbReference>
<dbReference type="PANTHER" id="PTHR47576:SF2">
    <property type="entry name" value="BRCT DOMAIN DNA REPAIR PROTEIN-RELATED"/>
    <property type="match status" value="1"/>
</dbReference>
<dbReference type="Pfam" id="PF12738">
    <property type="entry name" value="PTCB-BRCT"/>
    <property type="match status" value="1"/>
</dbReference>
<evidence type="ECO:0000259" key="2">
    <source>
        <dbReference type="PROSITE" id="PS50172"/>
    </source>
</evidence>
<dbReference type="PANTHER" id="PTHR47576">
    <property type="entry name" value="BRCT DOMAIN DNA REPAIR PROTEIN-RELATED"/>
    <property type="match status" value="1"/>
</dbReference>
<gene>
    <name evidence="3" type="ORF">KC19_VG282500</name>
</gene>
<feature type="region of interest" description="Disordered" evidence="1">
    <location>
        <begin position="1"/>
        <end position="22"/>
    </location>
</feature>
<sequence>MRSTSPSPSPSSSRSRPSSREHAGVLEGFERLSTDAYGEKPFAGLVICVTGLSKEARKQVQMMTERMGGEYSPDLHVNCTHLVVQSCSGRKFEYALKHGLHRGLYVVTLPWFLNSAKQYERLDEAVYSVQNTNPIGNTPEKFSEAIASSSWQNSCIPAKLDMGTGYRQNNSVSKLRSSAGSIITSASTPRTPLSSQTNQTSNTNTNITTLSGARFYIDPDLTDDLQAKVQDAVESWGATCVEIWSKNSNTSHVVCDPNSLSKYIGLNLHLVSPMWVLSARDGFPLRCVQYSADLARNVADLLLSGTDSGPLPKGSINSYGRPANTRTADAHLEDRQAKATSAKAGVRRRRGPRMQPCRTLPRPITPTSLLDSVCWVVTDTPTAAEVYTDSSGKVILENGEAENGYEDEGQYREPGNKVSDKELYSRILSESEKREIVFRGAFLTILFPIDRFSELGPSARTFFSEGGFSREKIIELIHSFYEEYLSPDEINAAIHTDSKHADKLRTVYTSKEVDDLGYVPILRTEFLGSRRQFEGLKRIGQEPTSHIYDLWLGS</sequence>
<dbReference type="Proteomes" id="UP000822688">
    <property type="component" value="Chromosome V"/>
</dbReference>
<feature type="region of interest" description="Disordered" evidence="1">
    <location>
        <begin position="313"/>
        <end position="362"/>
    </location>
</feature>